<organism evidence="1 2">
    <name type="scientific">Legionella anisa</name>
    <dbReference type="NCBI Taxonomy" id="28082"/>
    <lineage>
        <taxon>Bacteria</taxon>
        <taxon>Pseudomonadati</taxon>
        <taxon>Pseudomonadota</taxon>
        <taxon>Gammaproteobacteria</taxon>
        <taxon>Legionellales</taxon>
        <taxon>Legionellaceae</taxon>
        <taxon>Legionella</taxon>
    </lineage>
</organism>
<gene>
    <name evidence="1" type="ORF">A6J39_016770</name>
</gene>
<dbReference type="RefSeq" id="WP_019234814.1">
    <property type="nucleotide sequence ID" value="NZ_CAAAHR010000055.1"/>
</dbReference>
<evidence type="ECO:0000313" key="2">
    <source>
        <dbReference type="Proteomes" id="UP000192511"/>
    </source>
</evidence>
<keyword evidence="2" id="KW-1185">Reference proteome</keyword>
<dbReference type="AlphaFoldDB" id="A0AAX0WWH6"/>
<comment type="caution">
    <text evidence="1">The sequence shown here is derived from an EMBL/GenBank/DDBJ whole genome shotgun (WGS) entry which is preliminary data.</text>
</comment>
<name>A0AAX0WWH6_9GAMM</name>
<dbReference type="GeneID" id="98067644"/>
<protein>
    <submittedName>
        <fullName evidence="1">Uncharacterized protein</fullName>
    </submittedName>
</protein>
<dbReference type="Gene3D" id="3.40.1090.10">
    <property type="entry name" value="Cytosolic phospholipase A2 catalytic domain"/>
    <property type="match status" value="1"/>
</dbReference>
<proteinExistence type="predicted"/>
<dbReference type="Proteomes" id="UP000192511">
    <property type="component" value="Unassembled WGS sequence"/>
</dbReference>
<accession>A0AAX0WWH6</accession>
<sequence length="98" mass="10923">MARTNKAKPQKQRHHHIACSFQGVGALGAYQVGVLDALDEAGYGPKGERDNPELILCCHIAHQPIFIKRISLCLTVVLFRIVINKGFKRFKKGLGDRI</sequence>
<evidence type="ECO:0000313" key="1">
    <source>
        <dbReference type="EMBL" id="PNL62728.1"/>
    </source>
</evidence>
<reference evidence="1" key="1">
    <citation type="submission" date="2017-12" db="EMBL/GenBank/DDBJ databases">
        <title>FDA dAtabase for Regulatory Grade micrObial Sequences (FDA-ARGOS): Supporting development and validation of Infectious Disease Dx tests.</title>
        <authorList>
            <person name="Kerrigan L."/>
            <person name="Tallon L.J."/>
            <person name="Sadzewicz L."/>
            <person name="Sengamalay N."/>
            <person name="Ott S."/>
            <person name="Godinez A."/>
            <person name="Nagaraj S."/>
            <person name="Vavikolanu K."/>
            <person name="Vyas G."/>
            <person name="Nadendla S."/>
            <person name="Aluvathingal J."/>
            <person name="Sichtig H."/>
        </authorList>
    </citation>
    <scope>NUCLEOTIDE SEQUENCE [LARGE SCALE GENOMIC DNA]</scope>
    <source>
        <strain evidence="1">FDAARGOS_200</strain>
    </source>
</reference>
<dbReference type="EMBL" id="NBTX02000004">
    <property type="protein sequence ID" value="PNL62728.1"/>
    <property type="molecule type" value="Genomic_DNA"/>
</dbReference>